<sequence>MDKSAEFRDTKLSKAITLPNEDQVTSPRTTKGEISIPYHSEGTFNKDELAKQQSQGTVDSQNAIFSFQQEHQETHGYMDQGIAGATGIEELNVMLVLENGKEMGNSLC</sequence>
<name>A0ABR1ZHT7_9ROSI</name>
<dbReference type="Proteomes" id="UP001396334">
    <property type="component" value="Unassembled WGS sequence"/>
</dbReference>
<accession>A0ABR1ZHT7</accession>
<organism evidence="2 3">
    <name type="scientific">Hibiscus sabdariffa</name>
    <name type="common">roselle</name>
    <dbReference type="NCBI Taxonomy" id="183260"/>
    <lineage>
        <taxon>Eukaryota</taxon>
        <taxon>Viridiplantae</taxon>
        <taxon>Streptophyta</taxon>
        <taxon>Embryophyta</taxon>
        <taxon>Tracheophyta</taxon>
        <taxon>Spermatophyta</taxon>
        <taxon>Magnoliopsida</taxon>
        <taxon>eudicotyledons</taxon>
        <taxon>Gunneridae</taxon>
        <taxon>Pentapetalae</taxon>
        <taxon>rosids</taxon>
        <taxon>malvids</taxon>
        <taxon>Malvales</taxon>
        <taxon>Malvaceae</taxon>
        <taxon>Malvoideae</taxon>
        <taxon>Hibiscus</taxon>
    </lineage>
</organism>
<feature type="non-terminal residue" evidence="2">
    <location>
        <position position="108"/>
    </location>
</feature>
<feature type="region of interest" description="Disordered" evidence="1">
    <location>
        <begin position="21"/>
        <end position="40"/>
    </location>
</feature>
<evidence type="ECO:0000313" key="2">
    <source>
        <dbReference type="EMBL" id="KAK8479988.1"/>
    </source>
</evidence>
<reference evidence="2 3" key="1">
    <citation type="journal article" date="2024" name="G3 (Bethesda)">
        <title>Genome assembly of Hibiscus sabdariffa L. provides insights into metabolisms of medicinal natural products.</title>
        <authorList>
            <person name="Kim T."/>
        </authorList>
    </citation>
    <scope>NUCLEOTIDE SEQUENCE [LARGE SCALE GENOMIC DNA]</scope>
    <source>
        <strain evidence="2">TK-2024</strain>
        <tissue evidence="2">Old leaves</tissue>
    </source>
</reference>
<comment type="caution">
    <text evidence="2">The sequence shown here is derived from an EMBL/GenBank/DDBJ whole genome shotgun (WGS) entry which is preliminary data.</text>
</comment>
<evidence type="ECO:0000313" key="3">
    <source>
        <dbReference type="Proteomes" id="UP001396334"/>
    </source>
</evidence>
<keyword evidence="3" id="KW-1185">Reference proteome</keyword>
<evidence type="ECO:0000256" key="1">
    <source>
        <dbReference type="SAM" id="MobiDB-lite"/>
    </source>
</evidence>
<gene>
    <name evidence="2" type="ORF">V6N11_069359</name>
</gene>
<proteinExistence type="predicted"/>
<protein>
    <submittedName>
        <fullName evidence="2">Uncharacterized protein</fullName>
    </submittedName>
</protein>
<dbReference type="EMBL" id="JBBPBN010001085">
    <property type="protein sequence ID" value="KAK8479988.1"/>
    <property type="molecule type" value="Genomic_DNA"/>
</dbReference>